<gene>
    <name evidence="1" type="ORF">GCM10010121_035730</name>
</gene>
<dbReference type="AlphaFoldDB" id="A0A917KN72"/>
<comment type="caution">
    <text evidence="1">The sequence shown here is derived from an EMBL/GenBank/DDBJ whole genome shotgun (WGS) entry which is preliminary data.</text>
</comment>
<reference evidence="1" key="1">
    <citation type="journal article" date="2014" name="Int. J. Syst. Evol. Microbiol.">
        <title>Complete genome sequence of Corynebacterium casei LMG S-19264T (=DSM 44701T), isolated from a smear-ripened cheese.</title>
        <authorList>
            <consortium name="US DOE Joint Genome Institute (JGI-PGF)"/>
            <person name="Walter F."/>
            <person name="Albersmeier A."/>
            <person name="Kalinowski J."/>
            <person name="Ruckert C."/>
        </authorList>
    </citation>
    <scope>NUCLEOTIDE SEQUENCE</scope>
    <source>
        <strain evidence="1">JCM 3086</strain>
    </source>
</reference>
<dbReference type="Proteomes" id="UP000657574">
    <property type="component" value="Unassembled WGS sequence"/>
</dbReference>
<proteinExistence type="predicted"/>
<evidence type="ECO:0008006" key="3">
    <source>
        <dbReference type="Google" id="ProtNLM"/>
    </source>
</evidence>
<dbReference type="InterPro" id="IPR011009">
    <property type="entry name" value="Kinase-like_dom_sf"/>
</dbReference>
<accession>A0A917KN72</accession>
<dbReference type="EMBL" id="BMQA01000010">
    <property type="protein sequence ID" value="GGJ21543.1"/>
    <property type="molecule type" value="Genomic_DNA"/>
</dbReference>
<evidence type="ECO:0000313" key="2">
    <source>
        <dbReference type="Proteomes" id="UP000657574"/>
    </source>
</evidence>
<evidence type="ECO:0000313" key="1">
    <source>
        <dbReference type="EMBL" id="GGJ21543.1"/>
    </source>
</evidence>
<keyword evidence="2" id="KW-1185">Reference proteome</keyword>
<protein>
    <recommendedName>
        <fullName evidence="3">Aminoglycoside phosphotransferase</fullName>
    </recommendedName>
</protein>
<organism evidence="1 2">
    <name type="scientific">Streptomyces brasiliensis</name>
    <dbReference type="NCBI Taxonomy" id="1954"/>
    <lineage>
        <taxon>Bacteria</taxon>
        <taxon>Bacillati</taxon>
        <taxon>Actinomycetota</taxon>
        <taxon>Actinomycetes</taxon>
        <taxon>Kitasatosporales</taxon>
        <taxon>Streptomycetaceae</taxon>
        <taxon>Streptomyces</taxon>
    </lineage>
</organism>
<name>A0A917KN72_9ACTN</name>
<dbReference type="SUPFAM" id="SSF56112">
    <property type="entry name" value="Protein kinase-like (PK-like)"/>
    <property type="match status" value="1"/>
</dbReference>
<reference evidence="1" key="2">
    <citation type="submission" date="2020-09" db="EMBL/GenBank/DDBJ databases">
        <authorList>
            <person name="Sun Q."/>
            <person name="Ohkuma M."/>
        </authorList>
    </citation>
    <scope>NUCLEOTIDE SEQUENCE</scope>
    <source>
        <strain evidence="1">JCM 3086</strain>
    </source>
</reference>
<sequence>MTDIDLFDGEARDVLGGRAYTLEPLVHNPRNGVTAGVWRVRAGGRSAVLKVLTRSKAADGRWAASNDPRHWNYWRREAHVYESGLAQTWQPYGIRAPRLLASVERADGDVALWLEDVAGEPATGWTVERHVAHAHRLGAAQGAGPPGDRPWLSRRFLRQYVGSNTLGQELLDDDAAWRQPLVRDHFPPGLRREMVRLHHDREWFLEVMENLPRAFSHLDLWPANVRTDGADGGAGSNSVAFDWAFAGDGALGEDLGNYLPDSVFDLFLPAARLPAYAAAAYAAYLHGLREGGWRGDEAFVRLGVCASAVKYDWLTALMLARAGEEQLDYGGGRTVSAELRYQERGLTLSFLAGWAAEARTLAPRLGFPEAPSGRWPPPDGNR</sequence>
<dbReference type="RefSeq" id="WP_189312172.1">
    <property type="nucleotide sequence ID" value="NZ_BMQA01000010.1"/>
</dbReference>